<organism evidence="5 7">
    <name type="scientific">Gimesia panareensis</name>
    <dbReference type="NCBI Taxonomy" id="2527978"/>
    <lineage>
        <taxon>Bacteria</taxon>
        <taxon>Pseudomonadati</taxon>
        <taxon>Planctomycetota</taxon>
        <taxon>Planctomycetia</taxon>
        <taxon>Planctomycetales</taxon>
        <taxon>Planctomycetaceae</taxon>
        <taxon>Gimesia</taxon>
    </lineage>
</organism>
<name>A0A517QFL9_9PLAN</name>
<dbReference type="Pfam" id="PF00437">
    <property type="entry name" value="T2SSE"/>
    <property type="match status" value="1"/>
</dbReference>
<evidence type="ECO:0000256" key="3">
    <source>
        <dbReference type="ARBA" id="ARBA00022840"/>
    </source>
</evidence>
<dbReference type="EMBL" id="CP037421">
    <property type="protein sequence ID" value="QDT30432.1"/>
    <property type="molecule type" value="Genomic_DNA"/>
</dbReference>
<evidence type="ECO:0000259" key="4">
    <source>
        <dbReference type="Pfam" id="PF00437"/>
    </source>
</evidence>
<keyword evidence="2" id="KW-0547">Nucleotide-binding</keyword>
<accession>A0A518FYI9</accession>
<dbReference type="CDD" id="cd01129">
    <property type="entry name" value="PulE-GspE-like"/>
    <property type="match status" value="1"/>
</dbReference>
<accession>A0A518AFJ3</accession>
<dbReference type="GO" id="GO:0005886">
    <property type="term" value="C:plasma membrane"/>
    <property type="evidence" value="ECO:0007669"/>
    <property type="project" value="TreeGrafter"/>
</dbReference>
<dbReference type="Gene3D" id="3.30.450.90">
    <property type="match status" value="1"/>
</dbReference>
<dbReference type="AlphaFoldDB" id="A0A517QFL9"/>
<protein>
    <submittedName>
        <fullName evidence="5">Type II secretion system protein E</fullName>
    </submittedName>
</protein>
<gene>
    <name evidence="5" type="primary">gspE</name>
    <name evidence="5" type="ORF">Enr10x_57980</name>
    <name evidence="6" type="ORF">Pan153_60640</name>
</gene>
<dbReference type="OrthoDB" id="244550at2"/>
<evidence type="ECO:0000313" key="6">
    <source>
        <dbReference type="EMBL" id="QDV21376.1"/>
    </source>
</evidence>
<comment type="similarity">
    <text evidence="1">Belongs to the GSP E family.</text>
</comment>
<feature type="domain" description="Bacterial type II secretion system protein E" evidence="4">
    <location>
        <begin position="35"/>
        <end position="410"/>
    </location>
</feature>
<dbReference type="EMBL" id="CP036317">
    <property type="protein sequence ID" value="QDV21376.1"/>
    <property type="molecule type" value="Genomic_DNA"/>
</dbReference>
<dbReference type="Proteomes" id="UP000315647">
    <property type="component" value="Chromosome"/>
</dbReference>
<dbReference type="GO" id="GO:0005524">
    <property type="term" value="F:ATP binding"/>
    <property type="evidence" value="ECO:0007669"/>
    <property type="project" value="UniProtKB-KW"/>
</dbReference>
<dbReference type="PANTHER" id="PTHR30258:SF3">
    <property type="entry name" value="SLL1921 PROTEIN"/>
    <property type="match status" value="1"/>
</dbReference>
<dbReference type="SUPFAM" id="SSF52540">
    <property type="entry name" value="P-loop containing nucleoside triphosphate hydrolases"/>
    <property type="match status" value="1"/>
</dbReference>
<accession>A0A517QFL9</accession>
<dbReference type="RefSeq" id="WP_145115318.1">
    <property type="nucleotide sequence ID" value="NZ_CP036277.1"/>
</dbReference>
<keyword evidence="7" id="KW-1185">Reference proteome</keyword>
<dbReference type="InterPro" id="IPR001482">
    <property type="entry name" value="T2SS/T4SS_dom"/>
</dbReference>
<evidence type="ECO:0000313" key="5">
    <source>
        <dbReference type="EMBL" id="QDT30432.1"/>
    </source>
</evidence>
<evidence type="ECO:0000256" key="1">
    <source>
        <dbReference type="ARBA" id="ARBA00006611"/>
    </source>
</evidence>
<reference evidence="5 7" key="1">
    <citation type="submission" date="2019-03" db="EMBL/GenBank/DDBJ databases">
        <title>Deep-cultivation of Planctomycetes and their phenomic and genomic characterization uncovers novel biology.</title>
        <authorList>
            <person name="Wiegand S."/>
            <person name="Jogler M."/>
            <person name="Boedeker C."/>
            <person name="Pinto D."/>
            <person name="Vollmers J."/>
            <person name="Rivas-Marin E."/>
            <person name="Kohn T."/>
            <person name="Peeters S.H."/>
            <person name="Heuer A."/>
            <person name="Rast P."/>
            <person name="Oberbeckmann S."/>
            <person name="Bunk B."/>
            <person name="Jeske O."/>
            <person name="Meyerdierks A."/>
            <person name="Storesund J.E."/>
            <person name="Kallscheuer N."/>
            <person name="Luecker S."/>
            <person name="Lage O.M."/>
            <person name="Pohl T."/>
            <person name="Merkel B.J."/>
            <person name="Hornburger P."/>
            <person name="Mueller R.-W."/>
            <person name="Bruemmer F."/>
            <person name="Labrenz M."/>
            <person name="Spormann A.M."/>
            <person name="Op den Camp H."/>
            <person name="Overmann J."/>
            <person name="Amann R."/>
            <person name="Jetten M.S.M."/>
            <person name="Mascher T."/>
            <person name="Medema M.H."/>
            <person name="Devos D.P."/>
            <person name="Kaster A.-K."/>
            <person name="Ovreas L."/>
            <person name="Rohde M."/>
            <person name="Galperin M.Y."/>
            <person name="Jogler C."/>
        </authorList>
    </citation>
    <scope>NUCLEOTIDE SEQUENCE [LARGE SCALE GENOMIC DNA]</scope>
    <source>
        <strain evidence="5 7">Enr10</strain>
        <strain evidence="6 8">Pan153</strain>
    </source>
</reference>
<keyword evidence="3" id="KW-0067">ATP-binding</keyword>
<evidence type="ECO:0000313" key="8">
    <source>
        <dbReference type="Proteomes" id="UP000320839"/>
    </source>
</evidence>
<evidence type="ECO:0000256" key="2">
    <source>
        <dbReference type="ARBA" id="ARBA00022741"/>
    </source>
</evidence>
<dbReference type="GO" id="GO:0016887">
    <property type="term" value="F:ATP hydrolysis activity"/>
    <property type="evidence" value="ECO:0007669"/>
    <property type="project" value="TreeGrafter"/>
</dbReference>
<evidence type="ECO:0000313" key="7">
    <source>
        <dbReference type="Proteomes" id="UP000315647"/>
    </source>
</evidence>
<proteinExistence type="inferred from homology"/>
<dbReference type="Proteomes" id="UP000320839">
    <property type="component" value="Chromosome"/>
</dbReference>
<dbReference type="Gene3D" id="3.40.50.300">
    <property type="entry name" value="P-loop containing nucleotide triphosphate hydrolases"/>
    <property type="match status" value="1"/>
</dbReference>
<dbReference type="InterPro" id="IPR027417">
    <property type="entry name" value="P-loop_NTPase"/>
</dbReference>
<dbReference type="PANTHER" id="PTHR30258">
    <property type="entry name" value="TYPE II SECRETION SYSTEM PROTEIN GSPE-RELATED"/>
    <property type="match status" value="1"/>
</dbReference>
<sequence>MSDTPANTENKNEGRQQALQAELRELIDVVGPGPLVDLLMERAFQLQATDIHLDPLEDGLRLRLRVDGMLHDIIQLPKEAAASVISRLKLAANMDITERRLAQDGHINNQTLQNRRDIRVGSGPTIHGERLVLRLMPDHKRFTHFNELGLNESQTSEITKYCNAPYGMILSVGPVGSGKSTTIYSCLDYLNQTEMSLATIEDPVERRIEGVNQIQIDPKIGFSFAEALRGVLRQDPNVIMVGEIRDSETAHIAVRAGLTGIRVLSTLHSNDAVAAIDVFREFGIPSMFITDSLQGIVSQRLVRCICEKCRTPFQPDSGACEYLGINPDQLADSKIARGTGCDHCFQTGYLGRTGIFETLGIRGELRDAILRGATQSEILKLASEAGMTTMEESGKAKVLEGITTVQELHRVLV</sequence>